<organism evidence="1 2">
    <name type="scientific">Linnemannia hyalina</name>
    <dbReference type="NCBI Taxonomy" id="64524"/>
    <lineage>
        <taxon>Eukaryota</taxon>
        <taxon>Fungi</taxon>
        <taxon>Fungi incertae sedis</taxon>
        <taxon>Mucoromycota</taxon>
        <taxon>Mortierellomycotina</taxon>
        <taxon>Mortierellomycetes</taxon>
        <taxon>Mortierellales</taxon>
        <taxon>Mortierellaceae</taxon>
        <taxon>Linnemannia</taxon>
    </lineage>
</organism>
<comment type="caution">
    <text evidence="1">The sequence shown here is derived from an EMBL/GenBank/DDBJ whole genome shotgun (WGS) entry which is preliminary data.</text>
</comment>
<dbReference type="EMBL" id="JAHRHY010000009">
    <property type="protein sequence ID" value="KAG9066661.1"/>
    <property type="molecule type" value="Genomic_DNA"/>
</dbReference>
<dbReference type="OrthoDB" id="191139at2759"/>
<evidence type="ECO:0000313" key="1">
    <source>
        <dbReference type="EMBL" id="KAG9066661.1"/>
    </source>
</evidence>
<keyword evidence="2" id="KW-1185">Reference proteome</keyword>
<dbReference type="Gene3D" id="3.40.50.720">
    <property type="entry name" value="NAD(P)-binding Rossmann-like Domain"/>
    <property type="match status" value="1"/>
</dbReference>
<gene>
    <name evidence="1" type="ORF">KI688_012569</name>
</gene>
<dbReference type="Proteomes" id="UP000707451">
    <property type="component" value="Unassembled WGS sequence"/>
</dbReference>
<dbReference type="SUPFAM" id="SSF51735">
    <property type="entry name" value="NAD(P)-binding Rossmann-fold domains"/>
    <property type="match status" value="1"/>
</dbReference>
<evidence type="ECO:0000313" key="2">
    <source>
        <dbReference type="Proteomes" id="UP000707451"/>
    </source>
</evidence>
<protein>
    <submittedName>
        <fullName evidence="1">Uncharacterized protein</fullName>
    </submittedName>
</protein>
<reference evidence="1" key="1">
    <citation type="submission" date="2021-06" db="EMBL/GenBank/DDBJ databases">
        <title>Genome Sequence of Mortierella hyaline Strain SCG-10, a Cold-Adapted, Nitrate-Reducing Fungus Isolated from Soil in Minnesota, USA.</title>
        <authorList>
            <person name="Aldossari N."/>
        </authorList>
    </citation>
    <scope>NUCLEOTIDE SEQUENCE</scope>
    <source>
        <strain evidence="1">SCG-10</strain>
    </source>
</reference>
<name>A0A9P7XVT1_9FUNG</name>
<proteinExistence type="predicted"/>
<sequence>MFVSTEQLLSQNFFASHVIPLTRFKYRDPLHGRLSNLSSGILVTIGGFGDFQSTDKHTSMSPFSQIAYWKSFFQGDGYSHDQIPDLTGKVVIVTGANSGLGYATTVVPAAHGARASFGLSKPESTTGGD</sequence>
<dbReference type="AlphaFoldDB" id="A0A9P7XVT1"/>
<dbReference type="InterPro" id="IPR036291">
    <property type="entry name" value="NAD(P)-bd_dom_sf"/>
</dbReference>
<accession>A0A9P7XVT1</accession>